<feature type="domain" description="HTH arsR-type" evidence="1">
    <location>
        <begin position="5"/>
        <end position="101"/>
    </location>
</feature>
<dbReference type="InterPro" id="IPR001845">
    <property type="entry name" value="HTH_ArsR_DNA-bd_dom"/>
</dbReference>
<name>A0A5B8JES7_9ACTN</name>
<dbReference type="EMBL" id="CP042266">
    <property type="protein sequence ID" value="QDY78764.1"/>
    <property type="molecule type" value="Genomic_DNA"/>
</dbReference>
<evidence type="ECO:0000313" key="3">
    <source>
        <dbReference type="Proteomes" id="UP000320580"/>
    </source>
</evidence>
<reference evidence="2 3" key="1">
    <citation type="submission" date="2019-07" db="EMBL/GenBank/DDBJ databases">
        <authorList>
            <person name="Zhu P."/>
        </authorList>
    </citation>
    <scope>NUCLEOTIDE SEQUENCE [LARGE SCALE GENOMIC DNA]</scope>
    <source>
        <strain evidence="2 3">SSL-25</strain>
    </source>
</reference>
<sequence length="108" mass="11769">MMYRHPTVGQIRIADVLTALGNPVRLSVVRVLDAGGEYNCGSVLGRLGITSKSTMTHHWRVLRESGVILQQPSGRENLLTLRRTELDSRYPGLLDAVLAGAASDEILS</sequence>
<dbReference type="KEGG" id="sqz:FQU76_22135"/>
<dbReference type="GO" id="GO:0003700">
    <property type="term" value="F:DNA-binding transcription factor activity"/>
    <property type="evidence" value="ECO:0007669"/>
    <property type="project" value="InterPro"/>
</dbReference>
<dbReference type="RefSeq" id="WP_146482081.1">
    <property type="nucleotide sequence ID" value="NZ_CP042266.1"/>
</dbReference>
<organism evidence="2 3">
    <name type="scientific">Streptomyces qinzhouensis</name>
    <dbReference type="NCBI Taxonomy" id="2599401"/>
    <lineage>
        <taxon>Bacteria</taxon>
        <taxon>Bacillati</taxon>
        <taxon>Actinomycetota</taxon>
        <taxon>Actinomycetes</taxon>
        <taxon>Kitasatosporales</taxon>
        <taxon>Streptomycetaceae</taxon>
        <taxon>Streptomyces</taxon>
    </lineage>
</organism>
<dbReference type="Proteomes" id="UP000320580">
    <property type="component" value="Chromosome"/>
</dbReference>
<dbReference type="PROSITE" id="PS50987">
    <property type="entry name" value="HTH_ARSR_2"/>
    <property type="match status" value="1"/>
</dbReference>
<dbReference type="CDD" id="cd00090">
    <property type="entry name" value="HTH_ARSR"/>
    <property type="match status" value="1"/>
</dbReference>
<dbReference type="SMART" id="SM00418">
    <property type="entry name" value="HTH_ARSR"/>
    <property type="match status" value="1"/>
</dbReference>
<keyword evidence="3" id="KW-1185">Reference proteome</keyword>
<dbReference type="PRINTS" id="PR00778">
    <property type="entry name" value="HTHARSR"/>
</dbReference>
<dbReference type="InterPro" id="IPR011991">
    <property type="entry name" value="ArsR-like_HTH"/>
</dbReference>
<dbReference type="InterPro" id="IPR036390">
    <property type="entry name" value="WH_DNA-bd_sf"/>
</dbReference>
<accession>A0A5B8JES7</accession>
<dbReference type="SUPFAM" id="SSF46785">
    <property type="entry name" value="Winged helix' DNA-binding domain"/>
    <property type="match status" value="1"/>
</dbReference>
<gene>
    <name evidence="2" type="ORF">FQU76_22135</name>
</gene>
<dbReference type="AlphaFoldDB" id="A0A5B8JES7"/>
<dbReference type="Pfam" id="PF12840">
    <property type="entry name" value="HTH_20"/>
    <property type="match status" value="1"/>
</dbReference>
<dbReference type="Gene3D" id="1.10.10.10">
    <property type="entry name" value="Winged helix-like DNA-binding domain superfamily/Winged helix DNA-binding domain"/>
    <property type="match status" value="1"/>
</dbReference>
<evidence type="ECO:0000259" key="1">
    <source>
        <dbReference type="PROSITE" id="PS50987"/>
    </source>
</evidence>
<evidence type="ECO:0000313" key="2">
    <source>
        <dbReference type="EMBL" id="QDY78764.1"/>
    </source>
</evidence>
<dbReference type="OrthoDB" id="4471357at2"/>
<dbReference type="InterPro" id="IPR036388">
    <property type="entry name" value="WH-like_DNA-bd_sf"/>
</dbReference>
<protein>
    <submittedName>
        <fullName evidence="2">Helix-turn-helix transcriptional regulator</fullName>
    </submittedName>
</protein>
<proteinExistence type="predicted"/>